<dbReference type="Pfam" id="PF02878">
    <property type="entry name" value="PGM_PMM_I"/>
    <property type="match status" value="1"/>
</dbReference>
<name>A0ABM4D4S5_HYDVU</name>
<evidence type="ECO:0000256" key="5">
    <source>
        <dbReference type="ARBA" id="ARBA00022842"/>
    </source>
</evidence>
<evidence type="ECO:0000256" key="1">
    <source>
        <dbReference type="ARBA" id="ARBA00001946"/>
    </source>
</evidence>
<dbReference type="InterPro" id="IPR005846">
    <property type="entry name" value="A-D-PHexomutase_a/b/a-III"/>
</dbReference>
<gene>
    <name evidence="11 12" type="primary">LOC100209776</name>
</gene>
<dbReference type="PANTHER" id="PTHR45745">
    <property type="entry name" value="PHOSPHOMANNOMUTASE 45A"/>
    <property type="match status" value="1"/>
</dbReference>
<dbReference type="Pfam" id="PF02880">
    <property type="entry name" value="PGM_PMM_III"/>
    <property type="match status" value="1"/>
</dbReference>
<dbReference type="InterPro" id="IPR036900">
    <property type="entry name" value="A-D-PHexomutase_C_sf"/>
</dbReference>
<keyword evidence="3" id="KW-0597">Phosphoprotein</keyword>
<reference evidence="11 12" key="1">
    <citation type="submission" date="2025-05" db="UniProtKB">
        <authorList>
            <consortium name="RefSeq"/>
        </authorList>
    </citation>
    <scope>IDENTIFICATION</scope>
</reference>
<evidence type="ECO:0000313" key="11">
    <source>
        <dbReference type="RefSeq" id="XP_065669296.1"/>
    </source>
</evidence>
<dbReference type="RefSeq" id="XP_065669296.1">
    <property type="nucleotide sequence ID" value="XM_065813224.1"/>
</dbReference>
<keyword evidence="5" id="KW-0460">Magnesium</keyword>
<feature type="domain" description="Alpha-D-phosphohexomutase alpha/beta/alpha" evidence="8">
    <location>
        <begin position="235"/>
        <end position="340"/>
    </location>
</feature>
<dbReference type="Gene3D" id="3.40.120.10">
    <property type="entry name" value="Alpha-D-Glucose-1,6-Bisphosphate, subunit A, domain 3"/>
    <property type="match status" value="3"/>
</dbReference>
<keyword evidence="6" id="KW-0413">Isomerase</keyword>
<keyword evidence="10" id="KW-1185">Reference proteome</keyword>
<evidence type="ECO:0000259" key="9">
    <source>
        <dbReference type="Pfam" id="PF02880"/>
    </source>
</evidence>
<dbReference type="InterPro" id="IPR016055">
    <property type="entry name" value="A-D-PHexomutase_a/b/a-I/II/III"/>
</dbReference>
<protein>
    <submittedName>
        <fullName evidence="11 12">Phosphopentomutase isoform X5</fullName>
    </submittedName>
</protein>
<evidence type="ECO:0000256" key="4">
    <source>
        <dbReference type="ARBA" id="ARBA00022723"/>
    </source>
</evidence>
<sequence>MVSNNMQVPNCLLEPTFLNSVVSGNDILDEKIKEWLQWDRNEFTFNEIKKHVLANNYDDLAKLLLTRLDFGTAGLRGAMGAGFSRINDLTIIQTTQGLHQYLTKEFVSLKSDGVVIGHDARHGSHRFARLAAAVFLYAGVKVYLFSDIIPTPYVPFSVLKYKCSAGIMVTASHNPKEDNGYKVYYSNGCQLNRPHDKRIAQCISENLVPLESSWDESFYKVSELCIDPLDEVHQDYLNAIQKHCYNRSINASSKLNITYTAMHGVGEKYEVDAFKAFSLKPFFSTEAQAKPDPDFPTVKLPNPEEGLDALKLATKTAEANSSPIIIAHDPDADRLAMAEKLKDGSWKVFTGNEIAFLLGWWAFINYKKSHGENFPKNSVIMLYSTVSSRVLKTMAEIEGFLTEETLCGFKWTGNKSLECLMQGKTVLFAFEEALGYMFGTQVLDKDGISASVVASEMACVLYHDGITLSEKLEQLNEKYGLHLSHTSYFICYDQVTIKNLFQRIREANSGKYPDYVGPYKVKHVRDLYGSGFDSSQPGNKPIFPTSTSGQLLTFTFEDGCVASIRTSGTEPKIKYYTEIYAEPGARMTQAEAQMKMNNLTKYIIEELLQPEKNYLISR</sequence>
<evidence type="ECO:0000259" key="8">
    <source>
        <dbReference type="Pfam" id="PF02879"/>
    </source>
</evidence>
<evidence type="ECO:0000256" key="3">
    <source>
        <dbReference type="ARBA" id="ARBA00022553"/>
    </source>
</evidence>
<evidence type="ECO:0000259" key="7">
    <source>
        <dbReference type="Pfam" id="PF02878"/>
    </source>
</evidence>
<evidence type="ECO:0000313" key="12">
    <source>
        <dbReference type="RefSeq" id="XP_065669297.1"/>
    </source>
</evidence>
<keyword evidence="4" id="KW-0479">Metal-binding</keyword>
<accession>A0ABM4D4S5</accession>
<evidence type="ECO:0000256" key="6">
    <source>
        <dbReference type="ARBA" id="ARBA00023235"/>
    </source>
</evidence>
<proteinExistence type="inferred from homology"/>
<comment type="cofactor">
    <cofactor evidence="1">
        <name>Mg(2+)</name>
        <dbReference type="ChEBI" id="CHEBI:18420"/>
    </cofactor>
</comment>
<organism evidence="10 11">
    <name type="scientific">Hydra vulgaris</name>
    <name type="common">Hydra</name>
    <name type="synonym">Hydra attenuata</name>
    <dbReference type="NCBI Taxonomy" id="6087"/>
    <lineage>
        <taxon>Eukaryota</taxon>
        <taxon>Metazoa</taxon>
        <taxon>Cnidaria</taxon>
        <taxon>Hydrozoa</taxon>
        <taxon>Hydroidolina</taxon>
        <taxon>Anthoathecata</taxon>
        <taxon>Aplanulata</taxon>
        <taxon>Hydridae</taxon>
        <taxon>Hydra</taxon>
    </lineage>
</organism>
<dbReference type="SUPFAM" id="SSF53738">
    <property type="entry name" value="Phosphoglucomutase, first 3 domains"/>
    <property type="match status" value="3"/>
</dbReference>
<comment type="similarity">
    <text evidence="2">Belongs to the phosphohexose mutase family.</text>
</comment>
<dbReference type="Pfam" id="PF02879">
    <property type="entry name" value="PGM_PMM_II"/>
    <property type="match status" value="1"/>
</dbReference>
<dbReference type="RefSeq" id="XP_065669297.1">
    <property type="nucleotide sequence ID" value="XM_065813225.1"/>
</dbReference>
<dbReference type="GeneID" id="100209776"/>
<dbReference type="SUPFAM" id="SSF55957">
    <property type="entry name" value="Phosphoglucomutase, C-terminal domain"/>
    <property type="match status" value="1"/>
</dbReference>
<dbReference type="InterPro" id="IPR005845">
    <property type="entry name" value="A-D-PHexomutase_a/b/a-II"/>
</dbReference>
<evidence type="ECO:0000313" key="10">
    <source>
        <dbReference type="Proteomes" id="UP001652625"/>
    </source>
</evidence>
<feature type="domain" description="Alpha-D-phosphohexomutase alpha/beta/alpha" evidence="9">
    <location>
        <begin position="363"/>
        <end position="479"/>
    </location>
</feature>
<dbReference type="CDD" id="cd05799">
    <property type="entry name" value="PGM2"/>
    <property type="match status" value="1"/>
</dbReference>
<dbReference type="InterPro" id="IPR005844">
    <property type="entry name" value="A-D-PHexomutase_a/b/a-I"/>
</dbReference>
<dbReference type="Proteomes" id="UP001652625">
    <property type="component" value="Chromosome 12"/>
</dbReference>
<dbReference type="InterPro" id="IPR016066">
    <property type="entry name" value="A-D-PHexomutase_CS"/>
</dbReference>
<dbReference type="PROSITE" id="PS00710">
    <property type="entry name" value="PGM_PMM"/>
    <property type="match status" value="1"/>
</dbReference>
<feature type="domain" description="Alpha-D-phosphohexomutase alpha/beta/alpha" evidence="7">
    <location>
        <begin position="69"/>
        <end position="205"/>
    </location>
</feature>
<dbReference type="PANTHER" id="PTHR45745:SF1">
    <property type="entry name" value="PHOSPHOGLUCOMUTASE 2B-RELATED"/>
    <property type="match status" value="1"/>
</dbReference>
<evidence type="ECO:0000256" key="2">
    <source>
        <dbReference type="ARBA" id="ARBA00010231"/>
    </source>
</evidence>